<dbReference type="EMBL" id="GBRH01210455">
    <property type="protein sequence ID" value="JAD87440.1"/>
    <property type="molecule type" value="Transcribed_RNA"/>
</dbReference>
<sequence>MAASISKMFILCPLNFLSDHILIDIPDINQFMHLSNTQIPSNLLCNLIYNAGANFSHLKYTHVHNIKYKQDAISNSLQG</sequence>
<protein>
    <submittedName>
        <fullName evidence="1">Uncharacterized protein</fullName>
    </submittedName>
</protein>
<organism evidence="1">
    <name type="scientific">Arundo donax</name>
    <name type="common">Giant reed</name>
    <name type="synonym">Donax arundinaceus</name>
    <dbReference type="NCBI Taxonomy" id="35708"/>
    <lineage>
        <taxon>Eukaryota</taxon>
        <taxon>Viridiplantae</taxon>
        <taxon>Streptophyta</taxon>
        <taxon>Embryophyta</taxon>
        <taxon>Tracheophyta</taxon>
        <taxon>Spermatophyta</taxon>
        <taxon>Magnoliopsida</taxon>
        <taxon>Liliopsida</taxon>
        <taxon>Poales</taxon>
        <taxon>Poaceae</taxon>
        <taxon>PACMAD clade</taxon>
        <taxon>Arundinoideae</taxon>
        <taxon>Arundineae</taxon>
        <taxon>Arundo</taxon>
    </lineage>
</organism>
<name>A0A0A9DP50_ARUDO</name>
<proteinExistence type="predicted"/>
<dbReference type="AlphaFoldDB" id="A0A0A9DP50"/>
<reference evidence="1" key="1">
    <citation type="submission" date="2014-09" db="EMBL/GenBank/DDBJ databases">
        <authorList>
            <person name="Magalhaes I.L.F."/>
            <person name="Oliveira U."/>
            <person name="Santos F.R."/>
            <person name="Vidigal T.H.D.A."/>
            <person name="Brescovit A.D."/>
            <person name="Santos A.J."/>
        </authorList>
    </citation>
    <scope>NUCLEOTIDE SEQUENCE</scope>
    <source>
        <tissue evidence="1">Shoot tissue taken approximately 20 cm above the soil surface</tissue>
    </source>
</reference>
<evidence type="ECO:0000313" key="1">
    <source>
        <dbReference type="EMBL" id="JAD87440.1"/>
    </source>
</evidence>
<reference evidence="1" key="2">
    <citation type="journal article" date="2015" name="Data Brief">
        <title>Shoot transcriptome of the giant reed, Arundo donax.</title>
        <authorList>
            <person name="Barrero R.A."/>
            <person name="Guerrero F.D."/>
            <person name="Moolhuijzen P."/>
            <person name="Goolsby J.A."/>
            <person name="Tidwell J."/>
            <person name="Bellgard S.E."/>
            <person name="Bellgard M.I."/>
        </authorList>
    </citation>
    <scope>NUCLEOTIDE SEQUENCE</scope>
    <source>
        <tissue evidence="1">Shoot tissue taken approximately 20 cm above the soil surface</tissue>
    </source>
</reference>
<accession>A0A0A9DP50</accession>